<feature type="transmembrane region" description="Helical" evidence="8">
    <location>
        <begin position="306"/>
        <end position="325"/>
    </location>
</feature>
<feature type="transmembrane region" description="Helical" evidence="8">
    <location>
        <begin position="74"/>
        <end position="100"/>
    </location>
</feature>
<dbReference type="Pfam" id="PF03845">
    <property type="entry name" value="Spore_permease"/>
    <property type="match status" value="1"/>
</dbReference>
<organism evidence="9 10">
    <name type="scientific">Syntrophaceticus schinkii</name>
    <dbReference type="NCBI Taxonomy" id="499207"/>
    <lineage>
        <taxon>Bacteria</taxon>
        <taxon>Bacillati</taxon>
        <taxon>Bacillota</taxon>
        <taxon>Clostridia</taxon>
        <taxon>Thermoanaerobacterales</taxon>
        <taxon>Thermoanaerobacterales Family III. Incertae Sedis</taxon>
        <taxon>Syntrophaceticus</taxon>
    </lineage>
</organism>
<dbReference type="GO" id="GO:0009847">
    <property type="term" value="P:spore germination"/>
    <property type="evidence" value="ECO:0007669"/>
    <property type="project" value="InterPro"/>
</dbReference>
<feature type="transmembrane region" description="Helical" evidence="8">
    <location>
        <begin position="188"/>
        <end position="208"/>
    </location>
</feature>
<evidence type="ECO:0000256" key="6">
    <source>
        <dbReference type="ARBA" id="ARBA00022989"/>
    </source>
</evidence>
<evidence type="ECO:0000256" key="5">
    <source>
        <dbReference type="ARBA" id="ARBA00022692"/>
    </source>
</evidence>
<keyword evidence="6 8" id="KW-1133">Transmembrane helix</keyword>
<sequence length="367" mass="40001">MLDKGRISSVQLLLLLIIADAATAFLYGPAASIQLAGRDSWLSVSALASVSGLAVALVSIGLARRFPQQVFTEYLPQILGGIPGKILAGIYAAVFIHYTAVIVNEGSTFIHVAFLRETPVMAIEIIGILAAIYAVCLGIEVIARQNELSWPVWALSLLLILLLVAKEINPENFKPFLENGIMPVIKGSFVVSPFRGEVFLLLMLFPYLNQKQEALKTAGYYVLAQAVLPGIITAVIIGVFGDIVPTYMVFPTYNLARYISVAQFLERIQILIVVMWMAGLIVKMAVFYHSAAIAAATTLGLKNYRITLLPIAIATVVISRVFYGTQLHLTNFLFKTWPYYGGAVQLLIPAIMLLIAIIRKKGGENAS</sequence>
<evidence type="ECO:0000256" key="1">
    <source>
        <dbReference type="ARBA" id="ARBA00004141"/>
    </source>
</evidence>
<feature type="transmembrane region" description="Helical" evidence="8">
    <location>
        <begin position="150"/>
        <end position="168"/>
    </location>
</feature>
<comment type="similarity">
    <text evidence="2">Belongs to the amino acid-polyamine-organocation (APC) superfamily. Spore germination protein (SGP) (TC 2.A.3.9) family.</text>
</comment>
<evidence type="ECO:0000313" key="10">
    <source>
        <dbReference type="Proteomes" id="UP000046155"/>
    </source>
</evidence>
<name>A0A0B7MQ24_9FIRM</name>
<dbReference type="Proteomes" id="UP000046155">
    <property type="component" value="Unassembled WGS sequence"/>
</dbReference>
<gene>
    <name evidence="9" type="ORF">SSCH_60041</name>
</gene>
<reference evidence="10" key="1">
    <citation type="submission" date="2015-01" db="EMBL/GenBank/DDBJ databases">
        <authorList>
            <person name="Manzoor Shahid"/>
            <person name="Zubair Saima"/>
        </authorList>
    </citation>
    <scope>NUCLEOTIDE SEQUENCE [LARGE SCALE GENOMIC DNA]</scope>
    <source>
        <strain evidence="10">Sp3</strain>
    </source>
</reference>
<evidence type="ECO:0000256" key="3">
    <source>
        <dbReference type="ARBA" id="ARBA00022448"/>
    </source>
</evidence>
<feature type="transmembrane region" description="Helical" evidence="8">
    <location>
        <begin position="12"/>
        <end position="35"/>
    </location>
</feature>
<dbReference type="RefSeq" id="WP_044665645.1">
    <property type="nucleotide sequence ID" value="NZ_CDRZ01000258.1"/>
</dbReference>
<evidence type="ECO:0000256" key="7">
    <source>
        <dbReference type="ARBA" id="ARBA00023136"/>
    </source>
</evidence>
<dbReference type="NCBIfam" id="TIGR00912">
    <property type="entry name" value="2A0309"/>
    <property type="match status" value="1"/>
</dbReference>
<keyword evidence="5 8" id="KW-0812">Transmembrane</keyword>
<evidence type="ECO:0000256" key="4">
    <source>
        <dbReference type="ARBA" id="ARBA00022544"/>
    </source>
</evidence>
<keyword evidence="10" id="KW-1185">Reference proteome</keyword>
<keyword evidence="7 8" id="KW-0472">Membrane</keyword>
<dbReference type="OrthoDB" id="1675410at2"/>
<feature type="transmembrane region" description="Helical" evidence="8">
    <location>
        <begin position="268"/>
        <end position="294"/>
    </location>
</feature>
<dbReference type="InterPro" id="IPR004761">
    <property type="entry name" value="Spore_GerAB"/>
</dbReference>
<dbReference type="PANTHER" id="PTHR34975:SF2">
    <property type="entry name" value="SPORE GERMINATION PROTEIN A2"/>
    <property type="match status" value="1"/>
</dbReference>
<dbReference type="PANTHER" id="PTHR34975">
    <property type="entry name" value="SPORE GERMINATION PROTEIN A2"/>
    <property type="match status" value="1"/>
</dbReference>
<feature type="transmembrane region" description="Helical" evidence="8">
    <location>
        <begin position="220"/>
        <end position="248"/>
    </location>
</feature>
<protein>
    <submittedName>
        <fullName evidence="9">Spore germination protein</fullName>
    </submittedName>
</protein>
<proteinExistence type="inferred from homology"/>
<dbReference type="GO" id="GO:0016020">
    <property type="term" value="C:membrane"/>
    <property type="evidence" value="ECO:0007669"/>
    <property type="project" value="UniProtKB-SubCell"/>
</dbReference>
<accession>A0A0B7MQ24</accession>
<dbReference type="EMBL" id="CDRZ01000258">
    <property type="protein sequence ID" value="CEO89772.1"/>
    <property type="molecule type" value="Genomic_DNA"/>
</dbReference>
<feature type="transmembrane region" description="Helical" evidence="8">
    <location>
        <begin position="41"/>
        <end position="62"/>
    </location>
</feature>
<keyword evidence="4" id="KW-0309">Germination</keyword>
<feature type="transmembrane region" description="Helical" evidence="8">
    <location>
        <begin position="337"/>
        <end position="358"/>
    </location>
</feature>
<keyword evidence="3" id="KW-0813">Transport</keyword>
<evidence type="ECO:0000256" key="2">
    <source>
        <dbReference type="ARBA" id="ARBA00007998"/>
    </source>
</evidence>
<comment type="subcellular location">
    <subcellularLocation>
        <location evidence="1">Membrane</location>
        <topology evidence="1">Multi-pass membrane protein</topology>
    </subcellularLocation>
</comment>
<evidence type="ECO:0000313" key="9">
    <source>
        <dbReference type="EMBL" id="CEO89772.1"/>
    </source>
</evidence>
<feature type="transmembrane region" description="Helical" evidence="8">
    <location>
        <begin position="120"/>
        <end position="143"/>
    </location>
</feature>
<evidence type="ECO:0000256" key="8">
    <source>
        <dbReference type="SAM" id="Phobius"/>
    </source>
</evidence>
<dbReference type="AlphaFoldDB" id="A0A0B7MQ24"/>